<feature type="compositionally biased region" description="Basic and acidic residues" evidence="1">
    <location>
        <begin position="44"/>
        <end position="53"/>
    </location>
</feature>
<reference evidence="2" key="1">
    <citation type="submission" date="2023-02" db="EMBL/GenBank/DDBJ databases">
        <title>Kitasatospora phosalacinea NBRC 14362.</title>
        <authorList>
            <person name="Ichikawa N."/>
            <person name="Sato H."/>
            <person name="Tonouchi N."/>
        </authorList>
    </citation>
    <scope>NUCLEOTIDE SEQUENCE</scope>
    <source>
        <strain evidence="2">NBRC 14362</strain>
    </source>
</reference>
<gene>
    <name evidence="2" type="ORF">Kpho01_75790</name>
</gene>
<protein>
    <submittedName>
        <fullName evidence="2">Uncharacterized protein</fullName>
    </submittedName>
</protein>
<evidence type="ECO:0000256" key="1">
    <source>
        <dbReference type="SAM" id="MobiDB-lite"/>
    </source>
</evidence>
<comment type="caution">
    <text evidence="2">The sequence shown here is derived from an EMBL/GenBank/DDBJ whole genome shotgun (WGS) entry which is preliminary data.</text>
</comment>
<evidence type="ECO:0000313" key="2">
    <source>
        <dbReference type="EMBL" id="GLW59569.1"/>
    </source>
</evidence>
<sequence length="53" mass="5841">MIRRSTSRTSNGRDIASTAALTASIACNDGSHRGLSMRPRYRRDHGSHLGRET</sequence>
<dbReference type="PROSITE" id="PS51257">
    <property type="entry name" value="PROKAR_LIPOPROTEIN"/>
    <property type="match status" value="1"/>
</dbReference>
<dbReference type="Proteomes" id="UP001165143">
    <property type="component" value="Unassembled WGS sequence"/>
</dbReference>
<name>A0A9W6PRB9_9ACTN</name>
<organism evidence="2 3">
    <name type="scientific">Kitasatospora phosalacinea</name>
    <dbReference type="NCBI Taxonomy" id="2065"/>
    <lineage>
        <taxon>Bacteria</taxon>
        <taxon>Bacillati</taxon>
        <taxon>Actinomycetota</taxon>
        <taxon>Actinomycetes</taxon>
        <taxon>Kitasatosporales</taxon>
        <taxon>Streptomycetaceae</taxon>
        <taxon>Kitasatospora</taxon>
    </lineage>
</organism>
<feature type="region of interest" description="Disordered" evidence="1">
    <location>
        <begin position="22"/>
        <end position="53"/>
    </location>
</feature>
<proteinExistence type="predicted"/>
<evidence type="ECO:0000313" key="3">
    <source>
        <dbReference type="Proteomes" id="UP001165143"/>
    </source>
</evidence>
<accession>A0A9W6PRB9</accession>
<dbReference type="EMBL" id="BSRX01000093">
    <property type="protein sequence ID" value="GLW59569.1"/>
    <property type="molecule type" value="Genomic_DNA"/>
</dbReference>
<dbReference type="AlphaFoldDB" id="A0A9W6PRB9"/>